<dbReference type="InterPro" id="IPR036097">
    <property type="entry name" value="HisK_dim/P_sf"/>
</dbReference>
<name>A0A9D1F1R1_9BACT</name>
<keyword evidence="3" id="KW-0597">Phosphoprotein</keyword>
<dbReference type="SUPFAM" id="SSF55874">
    <property type="entry name" value="ATPase domain of HSP90 chaperone/DNA topoisomerase II/histidine kinase"/>
    <property type="match status" value="1"/>
</dbReference>
<dbReference type="InterPro" id="IPR004358">
    <property type="entry name" value="Sig_transdc_His_kin-like_C"/>
</dbReference>
<evidence type="ECO:0000313" key="7">
    <source>
        <dbReference type="Proteomes" id="UP000823928"/>
    </source>
</evidence>
<evidence type="ECO:0000313" key="6">
    <source>
        <dbReference type="EMBL" id="HIS37377.1"/>
    </source>
</evidence>
<comment type="caution">
    <text evidence="6">The sequence shown here is derived from an EMBL/GenBank/DDBJ whole genome shotgun (WGS) entry which is preliminary data.</text>
</comment>
<dbReference type="Gene3D" id="1.10.287.130">
    <property type="match status" value="1"/>
</dbReference>
<keyword evidence="4" id="KW-0175">Coiled coil</keyword>
<protein>
    <recommendedName>
        <fullName evidence="2">histidine kinase</fullName>
        <ecNumber evidence="2">2.7.13.3</ecNumber>
    </recommendedName>
</protein>
<dbReference type="SMART" id="SM00387">
    <property type="entry name" value="HATPase_c"/>
    <property type="match status" value="1"/>
</dbReference>
<dbReference type="EMBL" id="DVIU01000250">
    <property type="protein sequence ID" value="HIS37377.1"/>
    <property type="molecule type" value="Genomic_DNA"/>
</dbReference>
<dbReference type="Gene3D" id="3.30.565.10">
    <property type="entry name" value="Histidine kinase-like ATPase, C-terminal domain"/>
    <property type="match status" value="1"/>
</dbReference>
<gene>
    <name evidence="6" type="ORF">IAC10_12270</name>
</gene>
<dbReference type="InterPro" id="IPR003018">
    <property type="entry name" value="GAF"/>
</dbReference>
<keyword evidence="6" id="KW-0418">Kinase</keyword>
<dbReference type="AlphaFoldDB" id="A0A9D1F1R1"/>
<feature type="domain" description="Histidine kinase" evidence="5">
    <location>
        <begin position="340"/>
        <end position="552"/>
    </location>
</feature>
<dbReference type="InterPro" id="IPR003661">
    <property type="entry name" value="HisK_dim/P_dom"/>
</dbReference>
<dbReference type="EC" id="2.7.13.3" evidence="2"/>
<organism evidence="6 7">
    <name type="scientific">Candidatus Scatousia excrementigallinarum</name>
    <dbReference type="NCBI Taxonomy" id="2840935"/>
    <lineage>
        <taxon>Bacteria</taxon>
        <taxon>Candidatus Scatousia</taxon>
    </lineage>
</organism>
<sequence length="552" mass="62724">MKKFDIFNQFRDAVIIVNNKREVIYQNYTFKRWFADFSNLKKFSHNYNFDICPLTSENLENYSPIYHALNCEENFFASVSYQHNREKISYYDMSVIKKGKYSIFFFSDVSAQTELVKTQKQLEKLQKNYDNLEEENEDLQKIKQKAQSQAIRIALINKVSNIVRESIDISKILNSALTELALMFGAFKAYYAEAKNKNFNIIEIYGGKNTAADTPISFDSETFNTICNNRISVVHCLKEYLDAQPFKQSVMRVVVPVFHLQKLIGVIVLLSYHKRELSEELEILEAISFQLGNAIIRAQLYQKNIQTVKELKHALKELKETQLQLINSEKMASLGQLVAGVAHEINTPVASIKSNNGLLAKLIPQIENAEIADIMQEINHIDSEAIQRISNIVVSLKKFVRLDEAELQQADINKELDLTLELIRHETKNRIEIVKNYGKLPLINCYPNMLNQVFTNILVNACQAIEEKGTITITTNFEGETLTVSIKDTGKGIPKDEINKIFTAGYTTKGVGIGTGLGLAISAKIIEKHNGEICVNSEVGKGSEFIITIYSK</sequence>
<dbReference type="PANTHER" id="PTHR43065">
    <property type="entry name" value="SENSOR HISTIDINE KINASE"/>
    <property type="match status" value="1"/>
</dbReference>
<dbReference type="GO" id="GO:0000155">
    <property type="term" value="F:phosphorelay sensor kinase activity"/>
    <property type="evidence" value="ECO:0007669"/>
    <property type="project" value="InterPro"/>
</dbReference>
<comment type="catalytic activity">
    <reaction evidence="1">
        <text>ATP + protein L-histidine = ADP + protein N-phospho-L-histidine.</text>
        <dbReference type="EC" id="2.7.13.3"/>
    </reaction>
</comment>
<dbReference type="SMART" id="SM00388">
    <property type="entry name" value="HisKA"/>
    <property type="match status" value="1"/>
</dbReference>
<proteinExistence type="predicted"/>
<dbReference type="Pfam" id="PF01590">
    <property type="entry name" value="GAF"/>
    <property type="match status" value="1"/>
</dbReference>
<feature type="coiled-coil region" evidence="4">
    <location>
        <begin position="108"/>
        <end position="152"/>
    </location>
</feature>
<reference evidence="6" key="1">
    <citation type="submission" date="2020-10" db="EMBL/GenBank/DDBJ databases">
        <authorList>
            <person name="Gilroy R."/>
        </authorList>
    </citation>
    <scope>NUCLEOTIDE SEQUENCE</scope>
    <source>
        <strain evidence="6">6276</strain>
    </source>
</reference>
<dbReference type="SUPFAM" id="SSF55781">
    <property type="entry name" value="GAF domain-like"/>
    <property type="match status" value="1"/>
</dbReference>
<evidence type="ECO:0000256" key="2">
    <source>
        <dbReference type="ARBA" id="ARBA00012438"/>
    </source>
</evidence>
<dbReference type="InterPro" id="IPR003594">
    <property type="entry name" value="HATPase_dom"/>
</dbReference>
<dbReference type="PRINTS" id="PR00344">
    <property type="entry name" value="BCTRLSENSOR"/>
</dbReference>
<dbReference type="Gene3D" id="3.30.450.40">
    <property type="match status" value="1"/>
</dbReference>
<dbReference type="Pfam" id="PF02518">
    <property type="entry name" value="HATPase_c"/>
    <property type="match status" value="1"/>
</dbReference>
<dbReference type="CDD" id="cd00082">
    <property type="entry name" value="HisKA"/>
    <property type="match status" value="1"/>
</dbReference>
<evidence type="ECO:0000256" key="4">
    <source>
        <dbReference type="SAM" id="Coils"/>
    </source>
</evidence>
<feature type="coiled-coil region" evidence="4">
    <location>
        <begin position="301"/>
        <end position="331"/>
    </location>
</feature>
<dbReference type="Proteomes" id="UP000823928">
    <property type="component" value="Unassembled WGS sequence"/>
</dbReference>
<dbReference type="InterPro" id="IPR036890">
    <property type="entry name" value="HATPase_C_sf"/>
</dbReference>
<dbReference type="InterPro" id="IPR029016">
    <property type="entry name" value="GAF-like_dom_sf"/>
</dbReference>
<evidence type="ECO:0000256" key="3">
    <source>
        <dbReference type="ARBA" id="ARBA00022553"/>
    </source>
</evidence>
<evidence type="ECO:0000259" key="5">
    <source>
        <dbReference type="PROSITE" id="PS50109"/>
    </source>
</evidence>
<dbReference type="SUPFAM" id="SSF47384">
    <property type="entry name" value="Homodimeric domain of signal transducing histidine kinase"/>
    <property type="match status" value="1"/>
</dbReference>
<dbReference type="PANTHER" id="PTHR43065:SF50">
    <property type="entry name" value="HISTIDINE KINASE"/>
    <property type="match status" value="1"/>
</dbReference>
<dbReference type="PROSITE" id="PS50109">
    <property type="entry name" value="HIS_KIN"/>
    <property type="match status" value="1"/>
</dbReference>
<dbReference type="InterPro" id="IPR005467">
    <property type="entry name" value="His_kinase_dom"/>
</dbReference>
<accession>A0A9D1F1R1</accession>
<keyword evidence="6" id="KW-0808">Transferase</keyword>
<reference evidence="6" key="2">
    <citation type="journal article" date="2021" name="PeerJ">
        <title>Extensive microbial diversity within the chicken gut microbiome revealed by metagenomics and culture.</title>
        <authorList>
            <person name="Gilroy R."/>
            <person name="Ravi A."/>
            <person name="Getino M."/>
            <person name="Pursley I."/>
            <person name="Horton D.L."/>
            <person name="Alikhan N.F."/>
            <person name="Baker D."/>
            <person name="Gharbi K."/>
            <person name="Hall N."/>
            <person name="Watson M."/>
            <person name="Adriaenssens E.M."/>
            <person name="Foster-Nyarko E."/>
            <person name="Jarju S."/>
            <person name="Secka A."/>
            <person name="Antonio M."/>
            <person name="Oren A."/>
            <person name="Chaudhuri R.R."/>
            <person name="La Ragione R."/>
            <person name="Hildebrand F."/>
            <person name="Pallen M.J."/>
        </authorList>
    </citation>
    <scope>NUCLEOTIDE SEQUENCE</scope>
    <source>
        <strain evidence="6">6276</strain>
    </source>
</reference>
<evidence type="ECO:0000256" key="1">
    <source>
        <dbReference type="ARBA" id="ARBA00000085"/>
    </source>
</evidence>